<gene>
    <name evidence="3" type="ORF">KHQ06_26240</name>
</gene>
<dbReference type="EMBL" id="CP074371">
    <property type="protein sequence ID" value="QVI19806.1"/>
    <property type="molecule type" value="Genomic_DNA"/>
</dbReference>
<dbReference type="Pfam" id="PF01814">
    <property type="entry name" value="Hemerythrin"/>
    <property type="match status" value="1"/>
</dbReference>
<protein>
    <submittedName>
        <fullName evidence="3">Hemerythrin domain-containing protein</fullName>
    </submittedName>
</protein>
<proteinExistence type="predicted"/>
<evidence type="ECO:0000256" key="1">
    <source>
        <dbReference type="SAM" id="MobiDB-lite"/>
    </source>
</evidence>
<accession>A0ABX8CIL2</accession>
<evidence type="ECO:0000313" key="3">
    <source>
        <dbReference type="EMBL" id="QVI19806.1"/>
    </source>
</evidence>
<name>A0ABX8CIL2_9NOCA</name>
<dbReference type="Proteomes" id="UP000683310">
    <property type="component" value="Chromosome"/>
</dbReference>
<dbReference type="PANTHER" id="PTHR35585:SF1">
    <property type="entry name" value="HHE DOMAIN PROTEIN (AFU_ORTHOLOGUE AFUA_4G00730)"/>
    <property type="match status" value="1"/>
</dbReference>
<feature type="region of interest" description="Disordered" evidence="1">
    <location>
        <begin position="147"/>
        <end position="167"/>
    </location>
</feature>
<feature type="domain" description="Hemerythrin-like" evidence="2">
    <location>
        <begin position="8"/>
        <end position="122"/>
    </location>
</feature>
<dbReference type="RefSeq" id="WP_213555837.1">
    <property type="nucleotide sequence ID" value="NZ_JBHZDI010000181.1"/>
</dbReference>
<dbReference type="PANTHER" id="PTHR35585">
    <property type="entry name" value="HHE DOMAIN PROTEIN (AFU_ORTHOLOGUE AFUA_4G00730)"/>
    <property type="match status" value="1"/>
</dbReference>
<keyword evidence="4" id="KW-1185">Reference proteome</keyword>
<dbReference type="InterPro" id="IPR012312">
    <property type="entry name" value="Hemerythrin-like"/>
</dbReference>
<evidence type="ECO:0000313" key="4">
    <source>
        <dbReference type="Proteomes" id="UP000683310"/>
    </source>
</evidence>
<organism evidence="3 4">
    <name type="scientific">Nocardia tengchongensis</name>
    <dbReference type="NCBI Taxonomy" id="2055889"/>
    <lineage>
        <taxon>Bacteria</taxon>
        <taxon>Bacillati</taxon>
        <taxon>Actinomycetota</taxon>
        <taxon>Actinomycetes</taxon>
        <taxon>Mycobacteriales</taxon>
        <taxon>Nocardiaceae</taxon>
        <taxon>Nocardia</taxon>
    </lineage>
</organism>
<evidence type="ECO:0000259" key="2">
    <source>
        <dbReference type="Pfam" id="PF01814"/>
    </source>
</evidence>
<sequence length="179" mass="19957">MPDRNYDVIDLLLAQHDRIKDTLHQVQLAVGTDKQQWFDELVRLLAVHESAEGEVVHPASRRHTVSDDIVEDRLHEEANAKQTLVELHELGVDHPEFNAKFGAFAYKVVEHAEAEEKQEFAQLLAQTSAAERAQLASAVRFAESVAPARPHPGVGQAPPAKHRAWGKTVEAISQEGRNQ</sequence>
<reference evidence="3 4" key="1">
    <citation type="submission" date="2021-04" db="EMBL/GenBank/DDBJ databases">
        <title>Nocardia tengchongensis.</title>
        <authorList>
            <person name="Zhuang k."/>
            <person name="Ran Y."/>
            <person name="Li W."/>
        </authorList>
    </citation>
    <scope>NUCLEOTIDE SEQUENCE [LARGE SCALE GENOMIC DNA]</scope>
    <source>
        <strain evidence="3 4">CFH S0057</strain>
    </source>
</reference>